<dbReference type="InterPro" id="IPR018306">
    <property type="entry name" value="Phage_T5_Orf172_DNA-bd"/>
</dbReference>
<keyword evidence="1" id="KW-0175">Coiled coil</keyword>
<name>A0AAP9YFZ2_9GAMM</name>
<protein>
    <submittedName>
        <fullName evidence="4">DUF4041 domain-containing protein</fullName>
    </submittedName>
</protein>
<evidence type="ECO:0000313" key="5">
    <source>
        <dbReference type="Proteomes" id="UP000596192"/>
    </source>
</evidence>
<proteinExistence type="predicted"/>
<accession>A0AAP9YFZ2</accession>
<dbReference type="Pfam" id="PF13455">
    <property type="entry name" value="MUG113"/>
    <property type="match status" value="1"/>
</dbReference>
<feature type="coiled-coil region" evidence="1">
    <location>
        <begin position="271"/>
        <end position="363"/>
    </location>
</feature>
<keyword evidence="2" id="KW-1133">Transmembrane helix</keyword>
<dbReference type="Proteomes" id="UP000596192">
    <property type="component" value="Chromosome"/>
</dbReference>
<dbReference type="SMART" id="SM00974">
    <property type="entry name" value="T5orf172"/>
    <property type="match status" value="1"/>
</dbReference>
<evidence type="ECO:0000313" key="4">
    <source>
        <dbReference type="EMBL" id="QQE90451.1"/>
    </source>
</evidence>
<keyword evidence="2" id="KW-0812">Transmembrane</keyword>
<dbReference type="EMBL" id="CP066310">
    <property type="protein sequence ID" value="QQE90451.1"/>
    <property type="molecule type" value="Genomic_DNA"/>
</dbReference>
<feature type="transmembrane region" description="Helical" evidence="2">
    <location>
        <begin position="6"/>
        <end position="27"/>
    </location>
</feature>
<dbReference type="RefSeq" id="WP_198867771.1">
    <property type="nucleotide sequence ID" value="NZ_CP066310.1"/>
</dbReference>
<feature type="domain" description="Bacteriophage T5 Orf172 DNA-binding" evidence="3">
    <location>
        <begin position="376"/>
        <end position="459"/>
    </location>
</feature>
<feature type="coiled-coil region" evidence="1">
    <location>
        <begin position="32"/>
        <end position="90"/>
    </location>
</feature>
<evidence type="ECO:0000256" key="2">
    <source>
        <dbReference type="SAM" id="Phobius"/>
    </source>
</evidence>
<sequence length="502" mass="58040">MSGDLDQVVTFILLFSAVLLLFSIIALGRKLKSEAAANQATLEAELNALRMKYEADLERYSKIIDQEAEVRRLQEEANKIEAQSKVKAEELEADFNSRKCILEEEIRDINQKIIASRSNYSEAVRSLTDINNKIQSMSDEVEYFEIGIYKPKFDYHDSASYQQAIIKNKDDQKSLIKRDGALFTATNWTVNGSEAEGKRMIKKYSKLLLRAFNSECDAAILSARYNNVEKLVERIEKSFSSLNDFGSSMSISISLTYKSLRIQELNLKYELELKRQEEKEILREERELQKENERAEREYNSAIEKQRKAERDFEKAMALARKQLEAASAEEKAMVEERIRSLEQELEETKRLAERAKSQAQITRSGHVYVISNMGSFGENVYKIGLTRRLEPEERVDELGSASVPFKFDIHALIYSDDAPALERDLHRHFSNRRVNMVNQRKEFFNVPLEEIKTKILELGYDTAFEEFPKALEYRQTLHMLGTAMSESKTEREQVQLGAVTY</sequence>
<evidence type="ECO:0000256" key="1">
    <source>
        <dbReference type="SAM" id="Coils"/>
    </source>
</evidence>
<dbReference type="Pfam" id="PF13250">
    <property type="entry name" value="SNIPE"/>
    <property type="match status" value="1"/>
</dbReference>
<gene>
    <name evidence="4" type="ORF">GKQ51_09340</name>
</gene>
<reference evidence="4 5" key="1">
    <citation type="submission" date="2020-12" db="EMBL/GenBank/DDBJ databases">
        <title>Genomic Analysis and Response surface optimization of nitrogen-fixing conditions for A. chroococcum strain HR1, Isolation from rhizosphere soil.</title>
        <authorList>
            <person name="Li J."/>
            <person name="Yang H."/>
            <person name="Liu H."/>
            <person name="Wang C."/>
            <person name="Tian Y."/>
            <person name="Lu X.Y."/>
        </authorList>
    </citation>
    <scope>NUCLEOTIDE SEQUENCE [LARGE SCALE GENOMIC DNA]</scope>
    <source>
        <strain evidence="4 5">HR1</strain>
    </source>
</reference>
<keyword evidence="2" id="KW-0472">Membrane</keyword>
<organism evidence="4 5">
    <name type="scientific">Azotobacter chroococcum</name>
    <dbReference type="NCBI Taxonomy" id="353"/>
    <lineage>
        <taxon>Bacteria</taxon>
        <taxon>Pseudomonadati</taxon>
        <taxon>Pseudomonadota</taxon>
        <taxon>Gammaproteobacteria</taxon>
        <taxon>Pseudomonadales</taxon>
        <taxon>Pseudomonadaceae</taxon>
        <taxon>Azotobacter</taxon>
    </lineage>
</organism>
<evidence type="ECO:0000259" key="3">
    <source>
        <dbReference type="SMART" id="SM00974"/>
    </source>
</evidence>
<dbReference type="AlphaFoldDB" id="A0AAP9YFZ2"/>
<dbReference type="InterPro" id="IPR025280">
    <property type="entry name" value="SNIPE"/>
</dbReference>